<gene>
    <name evidence="1" type="ORF">QAD02_021426</name>
</gene>
<name>A0ACC2PRK8_9HYME</name>
<evidence type="ECO:0000313" key="1">
    <source>
        <dbReference type="EMBL" id="KAJ8685633.1"/>
    </source>
</evidence>
<evidence type="ECO:0000313" key="2">
    <source>
        <dbReference type="Proteomes" id="UP001239111"/>
    </source>
</evidence>
<dbReference type="Proteomes" id="UP001239111">
    <property type="component" value="Chromosome 1"/>
</dbReference>
<organism evidence="1 2">
    <name type="scientific">Eretmocerus hayati</name>
    <dbReference type="NCBI Taxonomy" id="131215"/>
    <lineage>
        <taxon>Eukaryota</taxon>
        <taxon>Metazoa</taxon>
        <taxon>Ecdysozoa</taxon>
        <taxon>Arthropoda</taxon>
        <taxon>Hexapoda</taxon>
        <taxon>Insecta</taxon>
        <taxon>Pterygota</taxon>
        <taxon>Neoptera</taxon>
        <taxon>Endopterygota</taxon>
        <taxon>Hymenoptera</taxon>
        <taxon>Apocrita</taxon>
        <taxon>Proctotrupomorpha</taxon>
        <taxon>Chalcidoidea</taxon>
        <taxon>Aphelinidae</taxon>
        <taxon>Aphelininae</taxon>
        <taxon>Eretmocerus</taxon>
    </lineage>
</organism>
<proteinExistence type="predicted"/>
<comment type="caution">
    <text evidence="1">The sequence shown here is derived from an EMBL/GenBank/DDBJ whole genome shotgun (WGS) entry which is preliminary data.</text>
</comment>
<keyword evidence="2" id="KW-1185">Reference proteome</keyword>
<dbReference type="EMBL" id="CM056741">
    <property type="protein sequence ID" value="KAJ8685633.1"/>
    <property type="molecule type" value="Genomic_DNA"/>
</dbReference>
<accession>A0ACC2PRK8</accession>
<sequence>MIVQKSDENFSVNIPDDSKAHSTGAVLQSGYVSRNNDRCTSGFGMGADEKGDELSGDIRHLNFEHEMIESQAKTLACSSSEHFLPEPTIEMIVDTNYNSFQKCKERFFDPPWKSKMSDSDREFVMNSFSSSFACQPAMFDSKEGCLRNSYCRTKFYETKFEYVPPVPIPIHDEFGRETQFNYSYVPVMDPIKVMLNNPVIHAYCFDPFHENRGTKGFHDVSDGRIIKSSAFSQHPYVLQLAPFHDAFEVCNPLGSDEKKSKIIDNIQRTPPGSPTQLSSNVQETTPESSIQAPLDTQTARDNQLDFHAFQIPWHKISTADEKALTSGSRDGTVHMSVAKVKISELRVINTYNPVKTLRRLAKEAVNRYPKAFEDEQFDGITRAAEGHYEFLTMLQNCQDNANRSKNCKRGLSAVLPIPFGKHRIVRYSQVGCSNWHPQNVEGMSPEKAGECRISFLNIEDQDLTNTLIRDHCMSLFTTSFSLPREFSNKGKKTIQDIKDKWPCLLMKILITKHFHLLTKRNIDDLKTKLMSEKGKKLLDFGYSTNPIKRQLGYKSDSSDREADTWEYLQNGSTKEYHLYMEEQHTTRADDVIDALQLLIDFHFVFGELHPLQCSCFLGFLQTQFFGIYPEDGYSKIRRQHYVGKIQTFNKQLNSF</sequence>
<protein>
    <submittedName>
        <fullName evidence="1">Uncharacterized protein</fullName>
    </submittedName>
</protein>
<reference evidence="1" key="1">
    <citation type="submission" date="2023-04" db="EMBL/GenBank/DDBJ databases">
        <title>A chromosome-level genome assembly of the parasitoid wasp Eretmocerus hayati.</title>
        <authorList>
            <person name="Zhong Y."/>
            <person name="Liu S."/>
            <person name="Liu Y."/>
        </authorList>
    </citation>
    <scope>NUCLEOTIDE SEQUENCE</scope>
    <source>
        <strain evidence="1">ZJU_SS_LIU_2023</strain>
    </source>
</reference>